<dbReference type="Pfam" id="PF13532">
    <property type="entry name" value="2OG-FeII_Oxy_2"/>
    <property type="match status" value="1"/>
</dbReference>
<dbReference type="SUPFAM" id="SSF51197">
    <property type="entry name" value="Clavaminate synthase-like"/>
    <property type="match status" value="1"/>
</dbReference>
<organism evidence="2 3">
    <name type="scientific">Triparma verrucosa</name>
    <dbReference type="NCBI Taxonomy" id="1606542"/>
    <lineage>
        <taxon>Eukaryota</taxon>
        <taxon>Sar</taxon>
        <taxon>Stramenopiles</taxon>
        <taxon>Ochrophyta</taxon>
        <taxon>Bolidophyceae</taxon>
        <taxon>Parmales</taxon>
        <taxon>Triparmaceae</taxon>
        <taxon>Triparma</taxon>
    </lineage>
</organism>
<dbReference type="Gene3D" id="2.60.120.590">
    <property type="entry name" value="Alpha-ketoglutarate-dependent dioxygenase AlkB-like"/>
    <property type="match status" value="1"/>
</dbReference>
<reference evidence="3" key="1">
    <citation type="journal article" date="2023" name="Commun. Biol.">
        <title>Genome analysis of Parmales, the sister group of diatoms, reveals the evolutionary specialization of diatoms from phago-mixotrophs to photoautotrophs.</title>
        <authorList>
            <person name="Ban H."/>
            <person name="Sato S."/>
            <person name="Yoshikawa S."/>
            <person name="Yamada K."/>
            <person name="Nakamura Y."/>
            <person name="Ichinomiya M."/>
            <person name="Sato N."/>
            <person name="Blanc-Mathieu R."/>
            <person name="Endo H."/>
            <person name="Kuwata A."/>
            <person name="Ogata H."/>
        </authorList>
    </citation>
    <scope>NUCLEOTIDE SEQUENCE [LARGE SCALE GENOMIC DNA]</scope>
    <source>
        <strain evidence="3">NIES 3699</strain>
    </source>
</reference>
<feature type="domain" description="Alpha-ketoglutarate-dependent dioxygenase AlkB-like" evidence="1">
    <location>
        <begin position="10"/>
        <end position="211"/>
    </location>
</feature>
<name>A0A9W7B023_9STRA</name>
<dbReference type="InterPro" id="IPR037151">
    <property type="entry name" value="AlkB-like_sf"/>
</dbReference>
<evidence type="ECO:0000313" key="3">
    <source>
        <dbReference type="Proteomes" id="UP001165160"/>
    </source>
</evidence>
<comment type="caution">
    <text evidence="2">The sequence shown here is derived from an EMBL/GenBank/DDBJ whole genome shotgun (WGS) entry which is preliminary data.</text>
</comment>
<dbReference type="InterPro" id="IPR027450">
    <property type="entry name" value="AlkB-like"/>
</dbReference>
<dbReference type="EMBL" id="BRXX01000010">
    <property type="protein sequence ID" value="GMH81981.1"/>
    <property type="molecule type" value="Genomic_DNA"/>
</dbReference>
<protein>
    <recommendedName>
        <fullName evidence="1">Alpha-ketoglutarate-dependent dioxygenase AlkB-like domain-containing protein</fullName>
    </recommendedName>
</protein>
<proteinExistence type="predicted"/>
<evidence type="ECO:0000313" key="2">
    <source>
        <dbReference type="EMBL" id="GMH81981.1"/>
    </source>
</evidence>
<dbReference type="Proteomes" id="UP001165160">
    <property type="component" value="Unassembled WGS sequence"/>
</dbReference>
<keyword evidence="3" id="KW-1185">Reference proteome</keyword>
<evidence type="ECO:0000259" key="1">
    <source>
        <dbReference type="Pfam" id="PF13532"/>
    </source>
</evidence>
<sequence>MEVNIIKQYGVVHLKGALTLKEQESLFNEVKDYVRGVGNYPGTSHASSGPPGSSHRNSTLHTLGELLFTRSAEAVVSSLTPSEISSSPSLARLGSLASGSIPPNVQNVTCATYKAGSTMVNHCDLDRPLYTMSVAVGDSCTFTVGLKTPRPHKNENSGTPIDILMSSGDAIYFDGGSVPHCVSAIIPGTAPEYYVKNKPKNNVVRISVLFREPC</sequence>
<gene>
    <name evidence="2" type="ORF">TrVE_jg177</name>
</gene>
<dbReference type="AlphaFoldDB" id="A0A9W7B023"/>
<accession>A0A9W7B023</accession>